<evidence type="ECO:0000256" key="7">
    <source>
        <dbReference type="ARBA" id="ARBA00024867"/>
    </source>
</evidence>
<evidence type="ECO:0000256" key="8">
    <source>
        <dbReference type="PROSITE-ProRule" id="PRU00169"/>
    </source>
</evidence>
<dbReference type="PANTHER" id="PTHR48111:SF1">
    <property type="entry name" value="TWO-COMPONENT RESPONSE REGULATOR ORR33"/>
    <property type="match status" value="1"/>
</dbReference>
<dbReference type="PANTHER" id="PTHR48111">
    <property type="entry name" value="REGULATOR OF RPOS"/>
    <property type="match status" value="1"/>
</dbReference>
<proteinExistence type="predicted"/>
<dbReference type="Proteomes" id="UP000824192">
    <property type="component" value="Unassembled WGS sequence"/>
</dbReference>
<keyword evidence="2 8" id="KW-0597">Phosphoprotein</keyword>
<dbReference type="AlphaFoldDB" id="A0A9D1RT30"/>
<comment type="caution">
    <text evidence="12">The sequence shown here is derived from an EMBL/GenBank/DDBJ whole genome shotgun (WGS) entry which is preliminary data.</text>
</comment>
<dbReference type="CDD" id="cd17574">
    <property type="entry name" value="REC_OmpR"/>
    <property type="match status" value="1"/>
</dbReference>
<dbReference type="GO" id="GO:0032993">
    <property type="term" value="C:protein-DNA complex"/>
    <property type="evidence" value="ECO:0007669"/>
    <property type="project" value="TreeGrafter"/>
</dbReference>
<dbReference type="GO" id="GO:0005829">
    <property type="term" value="C:cytosol"/>
    <property type="evidence" value="ECO:0007669"/>
    <property type="project" value="TreeGrafter"/>
</dbReference>
<dbReference type="PROSITE" id="PS51755">
    <property type="entry name" value="OMPR_PHOB"/>
    <property type="match status" value="1"/>
</dbReference>
<keyword evidence="6" id="KW-0804">Transcription</keyword>
<dbReference type="EMBL" id="DXGA01000018">
    <property type="protein sequence ID" value="HIW93065.1"/>
    <property type="molecule type" value="Genomic_DNA"/>
</dbReference>
<dbReference type="Pfam" id="PF00072">
    <property type="entry name" value="Response_reg"/>
    <property type="match status" value="1"/>
</dbReference>
<dbReference type="CDD" id="cd00383">
    <property type="entry name" value="trans_reg_C"/>
    <property type="match status" value="1"/>
</dbReference>
<dbReference type="InterPro" id="IPR036388">
    <property type="entry name" value="WH-like_DNA-bd_sf"/>
</dbReference>
<evidence type="ECO:0000256" key="1">
    <source>
        <dbReference type="ARBA" id="ARBA00018672"/>
    </source>
</evidence>
<evidence type="ECO:0000256" key="5">
    <source>
        <dbReference type="ARBA" id="ARBA00023125"/>
    </source>
</evidence>
<evidence type="ECO:0000256" key="9">
    <source>
        <dbReference type="PROSITE-ProRule" id="PRU01091"/>
    </source>
</evidence>
<keyword evidence="3" id="KW-0902">Two-component regulatory system</keyword>
<feature type="DNA-binding region" description="OmpR/PhoB-type" evidence="9">
    <location>
        <begin position="125"/>
        <end position="221"/>
    </location>
</feature>
<keyword evidence="5 9" id="KW-0238">DNA-binding</keyword>
<dbReference type="InterPro" id="IPR001867">
    <property type="entry name" value="OmpR/PhoB-type_DNA-bd"/>
</dbReference>
<accession>A0A9D1RT30</accession>
<dbReference type="SMART" id="SM00448">
    <property type="entry name" value="REC"/>
    <property type="match status" value="1"/>
</dbReference>
<evidence type="ECO:0000259" key="11">
    <source>
        <dbReference type="PROSITE" id="PS51755"/>
    </source>
</evidence>
<name>A0A9D1RT30_9FIRM</name>
<dbReference type="InterPro" id="IPR011006">
    <property type="entry name" value="CheY-like_superfamily"/>
</dbReference>
<feature type="modified residue" description="4-aspartylphosphate" evidence="8">
    <location>
        <position position="53"/>
    </location>
</feature>
<dbReference type="Gene3D" id="1.10.10.10">
    <property type="entry name" value="Winged helix-like DNA-binding domain superfamily/Winged helix DNA-binding domain"/>
    <property type="match status" value="1"/>
</dbReference>
<dbReference type="GO" id="GO:0006355">
    <property type="term" value="P:regulation of DNA-templated transcription"/>
    <property type="evidence" value="ECO:0007669"/>
    <property type="project" value="InterPro"/>
</dbReference>
<evidence type="ECO:0000256" key="6">
    <source>
        <dbReference type="ARBA" id="ARBA00023163"/>
    </source>
</evidence>
<dbReference type="Pfam" id="PF00486">
    <property type="entry name" value="Trans_reg_C"/>
    <property type="match status" value="1"/>
</dbReference>
<dbReference type="FunFam" id="3.40.50.2300:FF:000001">
    <property type="entry name" value="DNA-binding response regulator PhoB"/>
    <property type="match status" value="1"/>
</dbReference>
<keyword evidence="4" id="KW-0805">Transcription regulation</keyword>
<feature type="domain" description="OmpR/PhoB-type" evidence="11">
    <location>
        <begin position="125"/>
        <end position="221"/>
    </location>
</feature>
<dbReference type="GO" id="GO:0000976">
    <property type="term" value="F:transcription cis-regulatory region binding"/>
    <property type="evidence" value="ECO:0007669"/>
    <property type="project" value="TreeGrafter"/>
</dbReference>
<evidence type="ECO:0000259" key="10">
    <source>
        <dbReference type="PROSITE" id="PS50110"/>
    </source>
</evidence>
<reference evidence="12" key="1">
    <citation type="journal article" date="2021" name="PeerJ">
        <title>Extensive microbial diversity within the chicken gut microbiome revealed by metagenomics and culture.</title>
        <authorList>
            <person name="Gilroy R."/>
            <person name="Ravi A."/>
            <person name="Getino M."/>
            <person name="Pursley I."/>
            <person name="Horton D.L."/>
            <person name="Alikhan N.F."/>
            <person name="Baker D."/>
            <person name="Gharbi K."/>
            <person name="Hall N."/>
            <person name="Watson M."/>
            <person name="Adriaenssens E.M."/>
            <person name="Foster-Nyarko E."/>
            <person name="Jarju S."/>
            <person name="Secka A."/>
            <person name="Antonio M."/>
            <person name="Oren A."/>
            <person name="Chaudhuri R.R."/>
            <person name="La Ragione R."/>
            <person name="Hildebrand F."/>
            <person name="Pallen M.J."/>
        </authorList>
    </citation>
    <scope>NUCLEOTIDE SEQUENCE</scope>
    <source>
        <strain evidence="12">ChiGjej6B6-1540</strain>
    </source>
</reference>
<dbReference type="InterPro" id="IPR001789">
    <property type="entry name" value="Sig_transdc_resp-reg_receiver"/>
</dbReference>
<dbReference type="SUPFAM" id="SSF52172">
    <property type="entry name" value="CheY-like"/>
    <property type="match status" value="1"/>
</dbReference>
<dbReference type="InterPro" id="IPR039420">
    <property type="entry name" value="WalR-like"/>
</dbReference>
<evidence type="ECO:0000313" key="12">
    <source>
        <dbReference type="EMBL" id="HIW93065.1"/>
    </source>
</evidence>
<evidence type="ECO:0000256" key="3">
    <source>
        <dbReference type="ARBA" id="ARBA00023012"/>
    </source>
</evidence>
<feature type="domain" description="Response regulatory" evidence="10">
    <location>
        <begin position="4"/>
        <end position="117"/>
    </location>
</feature>
<dbReference type="PROSITE" id="PS50110">
    <property type="entry name" value="RESPONSE_REGULATORY"/>
    <property type="match status" value="1"/>
</dbReference>
<dbReference type="Gene3D" id="3.40.50.2300">
    <property type="match status" value="1"/>
</dbReference>
<dbReference type="GO" id="GO:0000156">
    <property type="term" value="F:phosphorelay response regulator activity"/>
    <property type="evidence" value="ECO:0007669"/>
    <property type="project" value="TreeGrafter"/>
</dbReference>
<dbReference type="SMART" id="SM00862">
    <property type="entry name" value="Trans_reg_C"/>
    <property type="match status" value="1"/>
</dbReference>
<dbReference type="Gene3D" id="6.10.250.690">
    <property type="match status" value="1"/>
</dbReference>
<comment type="function">
    <text evidence="7">May play the central regulatory role in sporulation. It may be an element of the effector pathway responsible for the activation of sporulation genes in response to nutritional stress. Spo0A may act in concert with spo0H (a sigma factor) to control the expression of some genes that are critical to the sporulation process.</text>
</comment>
<reference evidence="12" key="2">
    <citation type="submission" date="2021-04" db="EMBL/GenBank/DDBJ databases">
        <authorList>
            <person name="Gilroy R."/>
        </authorList>
    </citation>
    <scope>NUCLEOTIDE SEQUENCE</scope>
    <source>
        <strain evidence="12">ChiGjej6B6-1540</strain>
    </source>
</reference>
<gene>
    <name evidence="12" type="ORF">H9868_00835</name>
</gene>
<protein>
    <recommendedName>
        <fullName evidence="1">Stage 0 sporulation protein A homolog</fullName>
    </recommendedName>
</protein>
<evidence type="ECO:0000256" key="4">
    <source>
        <dbReference type="ARBA" id="ARBA00023015"/>
    </source>
</evidence>
<evidence type="ECO:0000313" key="13">
    <source>
        <dbReference type="Proteomes" id="UP000824192"/>
    </source>
</evidence>
<evidence type="ECO:0000256" key="2">
    <source>
        <dbReference type="ARBA" id="ARBA00022553"/>
    </source>
</evidence>
<sequence>MAYQILAAEDEPRLAAIIRDYFTAHGVGCTLARDGEEALHLLRVEDYDAVLLDVMMPGVDGFAVCRAVRQRSGVPVIFLTALGGEEYALHGYELGADDYITKPFSLAVLYAKTMALIRRAAGISGEELTCGAIAVRPGPRTCAVSGRHCPLSPRAFDLLLCLMRNRGQVLSREQLLDKVWGLDFEGDSRAVDVQIKNLRAALGPAGKQIKTVYKAGYQLKEGVE</sequence>
<organism evidence="12 13">
    <name type="scientific">Candidatus Flavonifractor merdipullorum</name>
    <dbReference type="NCBI Taxonomy" id="2838590"/>
    <lineage>
        <taxon>Bacteria</taxon>
        <taxon>Bacillati</taxon>
        <taxon>Bacillota</taxon>
        <taxon>Clostridia</taxon>
        <taxon>Eubacteriales</taxon>
        <taxon>Oscillospiraceae</taxon>
        <taxon>Flavonifractor</taxon>
    </lineage>
</organism>